<feature type="compositionally biased region" description="Polar residues" evidence="3">
    <location>
        <begin position="212"/>
        <end position="249"/>
    </location>
</feature>
<proteinExistence type="predicted"/>
<feature type="region of interest" description="Disordered" evidence="3">
    <location>
        <begin position="1"/>
        <end position="363"/>
    </location>
</feature>
<dbReference type="Proteomes" id="UP000803884">
    <property type="component" value="Unassembled WGS sequence"/>
</dbReference>
<feature type="compositionally biased region" description="Polar residues" evidence="3">
    <location>
        <begin position="173"/>
        <end position="190"/>
    </location>
</feature>
<feature type="compositionally biased region" description="Low complexity" evidence="3">
    <location>
        <begin position="349"/>
        <end position="358"/>
    </location>
</feature>
<reference evidence="4 5" key="1">
    <citation type="journal article" date="2020" name="Microbiol. Resour. Announc.">
        <title>Draft Genome Sequence of a Cladosporium Species Isolated from the Mesophotic Ascidian Didemnum maculosum.</title>
        <authorList>
            <person name="Gioti A."/>
            <person name="Siaperas R."/>
            <person name="Nikolaivits E."/>
            <person name="Le Goff G."/>
            <person name="Ouazzani J."/>
            <person name="Kotoulas G."/>
            <person name="Topakas E."/>
        </authorList>
    </citation>
    <scope>NUCLEOTIDE SEQUENCE [LARGE SCALE GENOMIC DNA]</scope>
    <source>
        <strain evidence="4 5">TM138-S3</strain>
    </source>
</reference>
<dbReference type="InterPro" id="IPR018502">
    <property type="entry name" value="Annexin_repeat"/>
</dbReference>
<comment type="caution">
    <text evidence="4">The sequence shown here is derived from an EMBL/GenBank/DDBJ whole genome shotgun (WGS) entry which is preliminary data.</text>
</comment>
<dbReference type="SUPFAM" id="SSF47874">
    <property type="entry name" value="Annexin"/>
    <property type="match status" value="1"/>
</dbReference>
<dbReference type="GO" id="GO:0012506">
    <property type="term" value="C:vesicle membrane"/>
    <property type="evidence" value="ECO:0007669"/>
    <property type="project" value="TreeGrafter"/>
</dbReference>
<dbReference type="PANTHER" id="PTHR10502">
    <property type="entry name" value="ANNEXIN"/>
    <property type="match status" value="1"/>
</dbReference>
<evidence type="ECO:0000313" key="4">
    <source>
        <dbReference type="EMBL" id="KAL1583357.1"/>
    </source>
</evidence>
<feature type="compositionally biased region" description="Polar residues" evidence="3">
    <location>
        <begin position="52"/>
        <end position="66"/>
    </location>
</feature>
<dbReference type="GO" id="GO:0005634">
    <property type="term" value="C:nucleus"/>
    <property type="evidence" value="ECO:0007669"/>
    <property type="project" value="TreeGrafter"/>
</dbReference>
<dbReference type="GO" id="GO:0005544">
    <property type="term" value="F:calcium-dependent phospholipid binding"/>
    <property type="evidence" value="ECO:0007669"/>
    <property type="project" value="InterPro"/>
</dbReference>
<feature type="compositionally biased region" description="Basic residues" evidence="3">
    <location>
        <begin position="10"/>
        <end position="22"/>
    </location>
</feature>
<evidence type="ECO:0000256" key="1">
    <source>
        <dbReference type="ARBA" id="ARBA00022737"/>
    </source>
</evidence>
<feature type="compositionally biased region" description="Polar residues" evidence="3">
    <location>
        <begin position="273"/>
        <end position="285"/>
    </location>
</feature>
<accession>A0AB34KHW0</accession>
<gene>
    <name evidence="4" type="ORF">WHR41_08088</name>
</gene>
<dbReference type="Gene3D" id="1.10.220.10">
    <property type="entry name" value="Annexin"/>
    <property type="match status" value="3"/>
</dbReference>
<feature type="compositionally biased region" description="Low complexity" evidence="3">
    <location>
        <begin position="191"/>
        <end position="211"/>
    </location>
</feature>
<keyword evidence="1" id="KW-0677">Repeat</keyword>
<dbReference type="GeneID" id="96009530"/>
<dbReference type="GO" id="GO:0005737">
    <property type="term" value="C:cytoplasm"/>
    <property type="evidence" value="ECO:0007669"/>
    <property type="project" value="TreeGrafter"/>
</dbReference>
<dbReference type="GO" id="GO:0005886">
    <property type="term" value="C:plasma membrane"/>
    <property type="evidence" value="ECO:0007669"/>
    <property type="project" value="TreeGrafter"/>
</dbReference>
<feature type="compositionally biased region" description="Basic and acidic residues" evidence="3">
    <location>
        <begin position="250"/>
        <end position="270"/>
    </location>
</feature>
<name>A0AB34KHW0_9PEZI</name>
<dbReference type="EMBL" id="JAAQHG020000036">
    <property type="protein sequence ID" value="KAL1583357.1"/>
    <property type="molecule type" value="Genomic_DNA"/>
</dbReference>
<evidence type="ECO:0000256" key="3">
    <source>
        <dbReference type="SAM" id="MobiDB-lite"/>
    </source>
</evidence>
<keyword evidence="5" id="KW-1185">Reference proteome</keyword>
<dbReference type="PANTHER" id="PTHR10502:SF107">
    <property type="entry name" value="ANNEXIN ANXC4 (AFU_ORTHOLOGUE AFUA_3G07020)"/>
    <property type="match status" value="1"/>
</dbReference>
<evidence type="ECO:0008006" key="6">
    <source>
        <dbReference type="Google" id="ProtNLM"/>
    </source>
</evidence>
<dbReference type="InterPro" id="IPR037104">
    <property type="entry name" value="Annexin_sf"/>
</dbReference>
<dbReference type="AlphaFoldDB" id="A0AB34KHW0"/>
<dbReference type="GO" id="GO:0005509">
    <property type="term" value="F:calcium ion binding"/>
    <property type="evidence" value="ECO:0007669"/>
    <property type="project" value="InterPro"/>
</dbReference>
<evidence type="ECO:0000313" key="5">
    <source>
        <dbReference type="Proteomes" id="UP000803884"/>
    </source>
</evidence>
<feature type="compositionally biased region" description="Basic and acidic residues" evidence="3">
    <location>
        <begin position="35"/>
        <end position="46"/>
    </location>
</feature>
<keyword evidence="2" id="KW-0041">Annexin</keyword>
<sequence>MFLLPNDRKPRAHSRSRSRSRSTSRAPKAPSPPSAEDRRSRYDRPVEPPASSAEQRYAGSTVTASSYEVRAPGEDARGRQSYPAPRSITPTPYPPDDHDFTMGGWTDYPPNERPGYVPTPDERQYSGRLSSESDDDDLAYGAPANGNREGSRQPSYSSVYPPQPSYTAKPKETTSSAKYRYMPQTTSGALQYSSNSYQPSQPYQYAQPPEQITYTSKPVTSRDYTQTPQEPSRQSITRTYSQGKTTSSSKDARVVEIRPDGLEPDRDQRKSKSNSQRLSISTKQAPLSPGLGPRMDRLSVSGDRPNLSSLSGGGNLPPPSPLLEPYHGTYQQLSPMPSAVRFSDDSDLDSLPPLSPSLNPRNDKLSLAAASKKSRRVVIYSPETDATTLATTLNSRHPSADPVTAVLPPLTHDQILLLRKEYKSQVKIQGKGINLSKHLKLKFSPSTFGKAAHVTSLGRWESEAHWANFWYQAHASRRELLIESLMGRSNAEVREVKAAFRDKRYGDDLVRCMEKELRMDKFRAAVLMVLEERRQEEQDVYPPEYRDRDVDVLAKSIRAREGGESAMLEIIVRRSDAHLREVLRAYQDLYGENFAKAALQKSGNLVGEVIAHILNGAINRPARDSLLLRHAIQDVGGARDELRHELLISRLVRLHWDRAHLARVKRAYREKYGRTLEQDLEEVTRGDFGRFVGELARA</sequence>
<dbReference type="RefSeq" id="XP_069226464.1">
    <property type="nucleotide sequence ID" value="XM_069376692.1"/>
</dbReference>
<protein>
    <recommendedName>
        <fullName evidence="6">Annexin</fullName>
    </recommendedName>
</protein>
<evidence type="ECO:0000256" key="2">
    <source>
        <dbReference type="ARBA" id="ARBA00023216"/>
    </source>
</evidence>
<dbReference type="PROSITE" id="PS51897">
    <property type="entry name" value="ANNEXIN_2"/>
    <property type="match status" value="1"/>
</dbReference>
<dbReference type="Pfam" id="PF00191">
    <property type="entry name" value="Annexin"/>
    <property type="match status" value="1"/>
</dbReference>
<organism evidence="4 5">
    <name type="scientific">Cladosporium halotolerans</name>
    <dbReference type="NCBI Taxonomy" id="1052096"/>
    <lineage>
        <taxon>Eukaryota</taxon>
        <taxon>Fungi</taxon>
        <taxon>Dikarya</taxon>
        <taxon>Ascomycota</taxon>
        <taxon>Pezizomycotina</taxon>
        <taxon>Dothideomycetes</taxon>
        <taxon>Dothideomycetidae</taxon>
        <taxon>Cladosporiales</taxon>
        <taxon>Cladosporiaceae</taxon>
        <taxon>Cladosporium</taxon>
    </lineage>
</organism>
<dbReference type="GO" id="GO:0001786">
    <property type="term" value="F:phosphatidylserine binding"/>
    <property type="evidence" value="ECO:0007669"/>
    <property type="project" value="TreeGrafter"/>
</dbReference>